<dbReference type="RefSeq" id="WP_146199232.1">
    <property type="nucleotide sequence ID" value="NZ_QGGO01000036.1"/>
</dbReference>
<feature type="transmembrane region" description="Helical" evidence="4">
    <location>
        <begin position="138"/>
        <end position="158"/>
    </location>
</feature>
<dbReference type="CDD" id="cd16917">
    <property type="entry name" value="HATPase_UhpB-NarQ-NarX-like"/>
    <property type="match status" value="1"/>
</dbReference>
<dbReference type="Gene3D" id="1.20.5.1930">
    <property type="match status" value="1"/>
</dbReference>
<dbReference type="OrthoDB" id="1523646at2"/>
<keyword evidence="5" id="KW-0732">Signal</keyword>
<evidence type="ECO:0000256" key="5">
    <source>
        <dbReference type="SAM" id="SignalP"/>
    </source>
</evidence>
<protein>
    <submittedName>
        <fullName evidence="7">Signal transduction histidine kinase</fullName>
    </submittedName>
</protein>
<keyword evidence="4" id="KW-1133">Transmembrane helix</keyword>
<dbReference type="Pfam" id="PF02518">
    <property type="entry name" value="HATPase_c"/>
    <property type="match status" value="1"/>
</dbReference>
<dbReference type="GO" id="GO:0000155">
    <property type="term" value="F:phosphorelay sensor kinase activity"/>
    <property type="evidence" value="ECO:0007669"/>
    <property type="project" value="InterPro"/>
</dbReference>
<keyword evidence="2 7" id="KW-0418">Kinase</keyword>
<reference evidence="7 8" key="1">
    <citation type="submission" date="2018-05" db="EMBL/GenBank/DDBJ databases">
        <title>Genomic Encyclopedia of Archaeal and Bacterial Type Strains, Phase II (KMG-II): from individual species to whole genera.</title>
        <authorList>
            <person name="Goeker M."/>
        </authorList>
    </citation>
    <scope>NUCLEOTIDE SEQUENCE [LARGE SCALE GENOMIC DNA]</scope>
    <source>
        <strain evidence="7 8">DSM 22214</strain>
    </source>
</reference>
<dbReference type="InterPro" id="IPR011712">
    <property type="entry name" value="Sig_transdc_His_kin_sub3_dim/P"/>
</dbReference>
<evidence type="ECO:0000256" key="2">
    <source>
        <dbReference type="ARBA" id="ARBA00022777"/>
    </source>
</evidence>
<keyword evidence="4" id="KW-0812">Transmembrane</keyword>
<evidence type="ECO:0000313" key="7">
    <source>
        <dbReference type="EMBL" id="PWK17344.1"/>
    </source>
</evidence>
<keyword evidence="8" id="KW-1185">Reference proteome</keyword>
<dbReference type="InterPro" id="IPR003594">
    <property type="entry name" value="HATPase_dom"/>
</dbReference>
<comment type="caution">
    <text evidence="7">The sequence shown here is derived from an EMBL/GenBank/DDBJ whole genome shotgun (WGS) entry which is preliminary data.</text>
</comment>
<dbReference type="GO" id="GO:0016020">
    <property type="term" value="C:membrane"/>
    <property type="evidence" value="ECO:0007669"/>
    <property type="project" value="InterPro"/>
</dbReference>
<dbReference type="GO" id="GO:0046983">
    <property type="term" value="F:protein dimerization activity"/>
    <property type="evidence" value="ECO:0007669"/>
    <property type="project" value="InterPro"/>
</dbReference>
<feature type="domain" description="Histidine kinase" evidence="6">
    <location>
        <begin position="174"/>
        <end position="362"/>
    </location>
</feature>
<dbReference type="EMBL" id="QGGO01000036">
    <property type="protein sequence ID" value="PWK17344.1"/>
    <property type="molecule type" value="Genomic_DNA"/>
</dbReference>
<dbReference type="PANTHER" id="PTHR24421">
    <property type="entry name" value="NITRATE/NITRITE SENSOR PROTEIN NARX-RELATED"/>
    <property type="match status" value="1"/>
</dbReference>
<dbReference type="AlphaFoldDB" id="A0A316DGS6"/>
<dbReference type="InterPro" id="IPR036890">
    <property type="entry name" value="HATPase_C_sf"/>
</dbReference>
<accession>A0A316DGS6</accession>
<evidence type="ECO:0000256" key="4">
    <source>
        <dbReference type="SAM" id="Phobius"/>
    </source>
</evidence>
<keyword evidence="1" id="KW-0808">Transferase</keyword>
<dbReference type="InterPro" id="IPR050482">
    <property type="entry name" value="Sensor_HK_TwoCompSys"/>
</dbReference>
<dbReference type="InterPro" id="IPR005467">
    <property type="entry name" value="His_kinase_dom"/>
</dbReference>
<evidence type="ECO:0000259" key="6">
    <source>
        <dbReference type="PROSITE" id="PS50109"/>
    </source>
</evidence>
<dbReference type="SUPFAM" id="SSF55874">
    <property type="entry name" value="ATPase domain of HSP90 chaperone/DNA topoisomerase II/histidine kinase"/>
    <property type="match status" value="1"/>
</dbReference>
<feature type="signal peptide" evidence="5">
    <location>
        <begin position="1"/>
        <end position="20"/>
    </location>
</feature>
<dbReference type="Proteomes" id="UP000245489">
    <property type="component" value="Unassembled WGS sequence"/>
</dbReference>
<proteinExistence type="predicted"/>
<feature type="chain" id="PRO_5016367035" evidence="5">
    <location>
        <begin position="21"/>
        <end position="362"/>
    </location>
</feature>
<sequence length="362" mass="41507">MKKLPSILSCLIILSSSAFTQNLQIRSVWHFKKGDISQDSIQKIIHRKQLFLKYNEVITLQFSPSNPNFTYFFRIPHTEKFNQWMEIGHEPIVQIPALEGDDYSLEICTNPNDKKTIAKISINIAKVIWEEGYFLPSIIIYVLFLIGIAVYFFSLYNLRQKLKLQDVRNRIAADLHDEVGSNLNSIAIFVELLRRKSPPELLPILDKITNNSTESVQLMQDTIWAIQAKNDDFQKFIDRMKGFSTEVLAAKGISLNFENQVDSSRNTLSMDARKNAYMIYKEAINNIVKHSKATKVEVKILMENHQIIIEISDNGVGFDPNQATEGNGLRNFEERAENNEMRLNINSVKGIGTKVLLEIPLI</sequence>
<dbReference type="PROSITE" id="PS50109">
    <property type="entry name" value="HIS_KIN"/>
    <property type="match status" value="1"/>
</dbReference>
<evidence type="ECO:0000256" key="3">
    <source>
        <dbReference type="ARBA" id="ARBA00023012"/>
    </source>
</evidence>
<keyword evidence="4" id="KW-0472">Membrane</keyword>
<dbReference type="Pfam" id="PF07730">
    <property type="entry name" value="HisKA_3"/>
    <property type="match status" value="1"/>
</dbReference>
<gene>
    <name evidence="7" type="ORF">LV89_04445</name>
</gene>
<evidence type="ECO:0000256" key="1">
    <source>
        <dbReference type="ARBA" id="ARBA00022679"/>
    </source>
</evidence>
<name>A0A316DGS6_9BACT</name>
<keyword evidence="3" id="KW-0902">Two-component regulatory system</keyword>
<organism evidence="7 8">
    <name type="scientific">Arcicella aurantiaca</name>
    <dbReference type="NCBI Taxonomy" id="591202"/>
    <lineage>
        <taxon>Bacteria</taxon>
        <taxon>Pseudomonadati</taxon>
        <taxon>Bacteroidota</taxon>
        <taxon>Cytophagia</taxon>
        <taxon>Cytophagales</taxon>
        <taxon>Flectobacillaceae</taxon>
        <taxon>Arcicella</taxon>
    </lineage>
</organism>
<dbReference type="Gene3D" id="3.30.565.10">
    <property type="entry name" value="Histidine kinase-like ATPase, C-terminal domain"/>
    <property type="match status" value="1"/>
</dbReference>
<evidence type="ECO:0000313" key="8">
    <source>
        <dbReference type="Proteomes" id="UP000245489"/>
    </source>
</evidence>